<dbReference type="Pfam" id="PF05227">
    <property type="entry name" value="CHASE3"/>
    <property type="match status" value="1"/>
</dbReference>
<dbReference type="InterPro" id="IPR001789">
    <property type="entry name" value="Sig_transdc_resp-reg_receiver"/>
</dbReference>
<feature type="coiled-coil region" evidence="9">
    <location>
        <begin position="427"/>
        <end position="520"/>
    </location>
</feature>
<dbReference type="Gene3D" id="3.30.450.40">
    <property type="match status" value="1"/>
</dbReference>
<dbReference type="CDD" id="cd16922">
    <property type="entry name" value="HATPase_EvgS-ArcB-TorS-like"/>
    <property type="match status" value="1"/>
</dbReference>
<evidence type="ECO:0000256" key="10">
    <source>
        <dbReference type="SAM" id="Phobius"/>
    </source>
</evidence>
<feature type="modified residue" description="4-aspartylphosphate" evidence="8">
    <location>
        <position position="854"/>
    </location>
</feature>
<feature type="domain" description="Histidine kinase" evidence="11">
    <location>
        <begin position="534"/>
        <end position="756"/>
    </location>
</feature>
<dbReference type="InterPro" id="IPR036097">
    <property type="entry name" value="HisK_dim/P_sf"/>
</dbReference>
<evidence type="ECO:0000259" key="13">
    <source>
        <dbReference type="PROSITE" id="PS50885"/>
    </source>
</evidence>
<dbReference type="SMART" id="SM00448">
    <property type="entry name" value="REC"/>
    <property type="match status" value="3"/>
</dbReference>
<dbReference type="SMART" id="SM00387">
    <property type="entry name" value="HATPase_c"/>
    <property type="match status" value="1"/>
</dbReference>
<dbReference type="InterPro" id="IPR036890">
    <property type="entry name" value="HATPase_C_sf"/>
</dbReference>
<dbReference type="SMART" id="SM00065">
    <property type="entry name" value="GAF"/>
    <property type="match status" value="1"/>
</dbReference>
<feature type="domain" description="Response regulatory" evidence="12">
    <location>
        <begin position="1072"/>
        <end position="1189"/>
    </location>
</feature>
<keyword evidence="7" id="KW-0902">Two-component regulatory system</keyword>
<accession>A0ABZ2YIM0</accession>
<keyword evidence="5" id="KW-0808">Transferase</keyword>
<evidence type="ECO:0000256" key="4">
    <source>
        <dbReference type="ARBA" id="ARBA00022553"/>
    </source>
</evidence>
<evidence type="ECO:0000256" key="5">
    <source>
        <dbReference type="ARBA" id="ARBA00022679"/>
    </source>
</evidence>
<dbReference type="InterPro" id="IPR003594">
    <property type="entry name" value="HATPase_dom"/>
</dbReference>
<dbReference type="Gene3D" id="3.40.50.2300">
    <property type="match status" value="3"/>
</dbReference>
<comment type="subcellular location">
    <subcellularLocation>
        <location evidence="2">Membrane</location>
    </subcellularLocation>
</comment>
<dbReference type="SUPFAM" id="SSF55781">
    <property type="entry name" value="GAF domain-like"/>
    <property type="match status" value="1"/>
</dbReference>
<sequence>MKSNFQRNLIIGFGFSLLLLIVGSAASIISIRNLISTAGWVDHTNQVIRHLDDVLSNLKDAETSQRGFLITGDTDFLLPYRGAEDSIMRHIRMTKEMTADNDRQQKSAEELTQTIRQRLAVLNNNVDKRKRGHEITPEDMERGKEHMDRARMIVAEMKTSEQRLLQQRTSRMNAFASTTPVFVLIASLVAIIITIISFLKVNSDYKERVALQGILEKKDEDITRRIHMTQEVAAKISSGDYTARITDEVDDGLGQLTVSLNRMAVSLEKSFTELSDREWLQSGVAALNDDMIGEYELTELARRVLNYVVPYINGSTGAIYIAEEGMRLRLCGRHAAEKEGLEEVLAFGEGLAGQSALSRRTILLEEVPEGLMRMQVSCGAIQPKSVIAVPLYHERKVMGVLELASLRSFTDKEKAFLESAVQNIGTVIHILENRKRLQELLEETQSQAEELQAQHGELENANSELEAQTEKLQASEEELRTQQEELVDANSQLEERARLLEETNRLVKDSNKEIQRKAEELAQSTKYKSEFLANMSHELRTPLNSILLLSRLMVENNERNLSQEQIEYARVIQNSGKGLLMLIDEILDLSKIEAGKMDLVYTEAGVEEVVKDMRALFEPLAREKGVAFEYEIADDVQGVFETDRQRLDQVLRNLLSNAIKFTNEGTVTLRAYRPSEYTNTIAFSVKDTGIGIAPDKLDVVFEAFQQEDGSTRRRFGGTGLGLSISRELARLMGGEIRLVSEPDKGSEFTVLLPVSSGVGKVEKLSASELMPAKEKSVYRQRFVSDAIPVGTVEDDRAAIQPGDKCILIVEDDLNFARSLLEFTRSKGYKGIVTVRGDEAQSLAEQYIPAGILLDIQLPVKDGWEVMEDLKGNSLTRHIPVHIMSAFQARFKSLSKGAVDFIDKPLTIEKMDDIFSKIEFMLNQNPRKVLIVEENLQHAKALAYFLENYKVNTEIRDTINGSLESLHKQEVNCVILDMGVSHARSYDTLEQVKQEPGLENIPIIVFTGKNLSREEESKIRSYADSVVVKVANSYQRIMDEVSLFLHLVEGEKKETERPGNGLGRLAEVLRGKNILLADDDVRNIFSLTRALESFGMKVISATDGSEALQLLEKHKEVDIVLMDMMMPEMDGYESTRRIKANPATKHLPVIAVTAKAMKGDREKCIAAGASDYISKPVDIDQLLSLLRVWLYDAGK</sequence>
<keyword evidence="10" id="KW-0472">Membrane</keyword>
<dbReference type="Pfam" id="PF00072">
    <property type="entry name" value="Response_reg"/>
    <property type="match status" value="3"/>
</dbReference>
<feature type="domain" description="HAMP" evidence="13">
    <location>
        <begin position="220"/>
        <end position="272"/>
    </location>
</feature>
<keyword evidence="4 8" id="KW-0597">Phosphoprotein</keyword>
<dbReference type="Gene3D" id="3.30.565.10">
    <property type="entry name" value="Histidine kinase-like ATPase, C-terminal domain"/>
    <property type="match status" value="1"/>
</dbReference>
<evidence type="ECO:0000259" key="11">
    <source>
        <dbReference type="PROSITE" id="PS50109"/>
    </source>
</evidence>
<dbReference type="PANTHER" id="PTHR45339:SF1">
    <property type="entry name" value="HYBRID SIGNAL TRANSDUCTION HISTIDINE KINASE J"/>
    <property type="match status" value="1"/>
</dbReference>
<dbReference type="Pfam" id="PF13185">
    <property type="entry name" value="GAF_2"/>
    <property type="match status" value="1"/>
</dbReference>
<evidence type="ECO:0000256" key="8">
    <source>
        <dbReference type="PROSITE-ProRule" id="PRU00169"/>
    </source>
</evidence>
<comment type="catalytic activity">
    <reaction evidence="1">
        <text>ATP + protein L-histidine = ADP + protein N-phospho-L-histidine.</text>
        <dbReference type="EC" id="2.7.13.3"/>
    </reaction>
</comment>
<dbReference type="PRINTS" id="PR00344">
    <property type="entry name" value="BCTRLSENSOR"/>
</dbReference>
<dbReference type="Pfam" id="PF00512">
    <property type="entry name" value="HisKA"/>
    <property type="match status" value="1"/>
</dbReference>
<dbReference type="InterPro" id="IPR003660">
    <property type="entry name" value="HAMP_dom"/>
</dbReference>
<dbReference type="Proteomes" id="UP001485459">
    <property type="component" value="Chromosome"/>
</dbReference>
<evidence type="ECO:0000256" key="6">
    <source>
        <dbReference type="ARBA" id="ARBA00022777"/>
    </source>
</evidence>
<dbReference type="CDD" id="cd19410">
    <property type="entry name" value="HK9-like_sensor"/>
    <property type="match status" value="1"/>
</dbReference>
<dbReference type="InterPro" id="IPR003661">
    <property type="entry name" value="HisK_dim/P_dom"/>
</dbReference>
<dbReference type="PROSITE" id="PS50885">
    <property type="entry name" value="HAMP"/>
    <property type="match status" value="1"/>
</dbReference>
<keyword evidence="6" id="KW-0418">Kinase</keyword>
<feature type="domain" description="Response regulatory" evidence="12">
    <location>
        <begin position="927"/>
        <end position="1043"/>
    </location>
</feature>
<dbReference type="CDD" id="cd00082">
    <property type="entry name" value="HisKA"/>
    <property type="match status" value="1"/>
</dbReference>
<evidence type="ECO:0000313" key="15">
    <source>
        <dbReference type="Proteomes" id="UP001485459"/>
    </source>
</evidence>
<feature type="transmembrane region" description="Helical" evidence="10">
    <location>
        <begin position="181"/>
        <end position="199"/>
    </location>
</feature>
<feature type="modified residue" description="4-aspartylphosphate" evidence="8">
    <location>
        <position position="1122"/>
    </location>
</feature>
<dbReference type="SUPFAM" id="SSF52172">
    <property type="entry name" value="CheY-like"/>
    <property type="match status" value="3"/>
</dbReference>
<evidence type="ECO:0000259" key="12">
    <source>
        <dbReference type="PROSITE" id="PS50110"/>
    </source>
</evidence>
<evidence type="ECO:0000256" key="3">
    <source>
        <dbReference type="ARBA" id="ARBA00012438"/>
    </source>
</evidence>
<dbReference type="PROSITE" id="PS50109">
    <property type="entry name" value="HIS_KIN"/>
    <property type="match status" value="1"/>
</dbReference>
<dbReference type="SUPFAM" id="SSF158472">
    <property type="entry name" value="HAMP domain-like"/>
    <property type="match status" value="1"/>
</dbReference>
<feature type="modified residue" description="4-aspartylphosphate" evidence="8">
    <location>
        <position position="976"/>
    </location>
</feature>
<keyword evidence="9" id="KW-0175">Coiled coil</keyword>
<dbReference type="SMART" id="SM00388">
    <property type="entry name" value="HisKA"/>
    <property type="match status" value="1"/>
</dbReference>
<name>A0ABZ2YIM0_9BACT</name>
<evidence type="ECO:0000313" key="14">
    <source>
        <dbReference type="EMBL" id="WZN39549.1"/>
    </source>
</evidence>
<evidence type="ECO:0000256" key="2">
    <source>
        <dbReference type="ARBA" id="ARBA00004370"/>
    </source>
</evidence>
<dbReference type="InterPro" id="IPR011006">
    <property type="entry name" value="CheY-like_superfamily"/>
</dbReference>
<protein>
    <recommendedName>
        <fullName evidence="3">histidine kinase</fullName>
        <ecNumber evidence="3">2.7.13.3</ecNumber>
    </recommendedName>
</protein>
<dbReference type="SUPFAM" id="SSF47384">
    <property type="entry name" value="Homodimeric domain of signal transducing histidine kinase"/>
    <property type="match status" value="1"/>
</dbReference>
<dbReference type="CDD" id="cd06225">
    <property type="entry name" value="HAMP"/>
    <property type="match status" value="1"/>
</dbReference>
<dbReference type="InterPro" id="IPR004358">
    <property type="entry name" value="Sig_transdc_His_kin-like_C"/>
</dbReference>
<dbReference type="InterPro" id="IPR005467">
    <property type="entry name" value="His_kinase_dom"/>
</dbReference>
<dbReference type="SMART" id="SM00304">
    <property type="entry name" value="HAMP"/>
    <property type="match status" value="1"/>
</dbReference>
<dbReference type="CDD" id="cd17546">
    <property type="entry name" value="REC_hyHK_CKI1_RcsC-like"/>
    <property type="match status" value="1"/>
</dbReference>
<dbReference type="PANTHER" id="PTHR45339">
    <property type="entry name" value="HYBRID SIGNAL TRANSDUCTION HISTIDINE KINASE J"/>
    <property type="match status" value="1"/>
</dbReference>
<dbReference type="Gene3D" id="1.10.287.130">
    <property type="match status" value="1"/>
</dbReference>
<dbReference type="SUPFAM" id="SSF55874">
    <property type="entry name" value="ATPase domain of HSP90 chaperone/DNA topoisomerase II/histidine kinase"/>
    <property type="match status" value="1"/>
</dbReference>
<dbReference type="PROSITE" id="PS50110">
    <property type="entry name" value="RESPONSE_REGULATORY"/>
    <property type="match status" value="3"/>
</dbReference>
<organism evidence="14 15">
    <name type="scientific">Chitinophaga pollutisoli</name>
    <dbReference type="NCBI Taxonomy" id="3133966"/>
    <lineage>
        <taxon>Bacteria</taxon>
        <taxon>Pseudomonadati</taxon>
        <taxon>Bacteroidota</taxon>
        <taxon>Chitinophagia</taxon>
        <taxon>Chitinophagales</taxon>
        <taxon>Chitinophagaceae</taxon>
        <taxon>Chitinophaga</taxon>
    </lineage>
</organism>
<dbReference type="RefSeq" id="WP_341834529.1">
    <property type="nucleotide sequence ID" value="NZ_CP149822.1"/>
</dbReference>
<keyword evidence="10" id="KW-1133">Transmembrane helix</keyword>
<evidence type="ECO:0000256" key="7">
    <source>
        <dbReference type="ARBA" id="ARBA00023012"/>
    </source>
</evidence>
<dbReference type="Gene3D" id="6.10.340.10">
    <property type="match status" value="1"/>
</dbReference>
<keyword evidence="10" id="KW-0812">Transmembrane</keyword>
<dbReference type="Pfam" id="PF02518">
    <property type="entry name" value="HATPase_c"/>
    <property type="match status" value="1"/>
</dbReference>
<dbReference type="InterPro" id="IPR029016">
    <property type="entry name" value="GAF-like_dom_sf"/>
</dbReference>
<dbReference type="InterPro" id="IPR007891">
    <property type="entry name" value="CHASE3"/>
</dbReference>
<feature type="domain" description="Response regulatory" evidence="12">
    <location>
        <begin position="805"/>
        <end position="918"/>
    </location>
</feature>
<evidence type="ECO:0000256" key="9">
    <source>
        <dbReference type="SAM" id="Coils"/>
    </source>
</evidence>
<proteinExistence type="predicted"/>
<dbReference type="EMBL" id="CP149822">
    <property type="protein sequence ID" value="WZN39549.1"/>
    <property type="molecule type" value="Genomic_DNA"/>
</dbReference>
<keyword evidence="15" id="KW-1185">Reference proteome</keyword>
<reference evidence="15" key="1">
    <citation type="submission" date="2024-03" db="EMBL/GenBank/DDBJ databases">
        <title>Chitinophaga horti sp. nov., isolated from garden soil.</title>
        <authorList>
            <person name="Lee D.S."/>
            <person name="Han D.M."/>
            <person name="Baek J.H."/>
            <person name="Choi D.G."/>
            <person name="Jeon J.H."/>
            <person name="Jeon C.O."/>
        </authorList>
    </citation>
    <scope>NUCLEOTIDE SEQUENCE [LARGE SCALE GENOMIC DNA]</scope>
    <source>
        <strain evidence="15">GPA1</strain>
    </source>
</reference>
<dbReference type="EC" id="2.7.13.3" evidence="3"/>
<dbReference type="InterPro" id="IPR003018">
    <property type="entry name" value="GAF"/>
</dbReference>
<dbReference type="Pfam" id="PF00672">
    <property type="entry name" value="HAMP"/>
    <property type="match status" value="1"/>
</dbReference>
<gene>
    <name evidence="14" type="ORF">WJU16_16225</name>
</gene>
<evidence type="ECO:0000256" key="1">
    <source>
        <dbReference type="ARBA" id="ARBA00000085"/>
    </source>
</evidence>
<dbReference type="CDD" id="cd00156">
    <property type="entry name" value="REC"/>
    <property type="match status" value="1"/>
</dbReference>